<evidence type="ECO:0000313" key="10">
    <source>
        <dbReference type="EMBL" id="OAY47473.1"/>
    </source>
</evidence>
<keyword evidence="3" id="KW-0336">GPI-anchor</keyword>
<comment type="subcellular location">
    <subcellularLocation>
        <location evidence="1">Cell membrane</location>
        <topology evidence="1">Lipid-anchor</topology>
        <topology evidence="1">GPI-anchor</topology>
    </subcellularLocation>
</comment>
<evidence type="ECO:0000259" key="9">
    <source>
        <dbReference type="Pfam" id="PF25079"/>
    </source>
</evidence>
<dbReference type="AlphaFoldDB" id="A0A2C9VP37"/>
<evidence type="ECO:0000256" key="3">
    <source>
        <dbReference type="ARBA" id="ARBA00022622"/>
    </source>
</evidence>
<dbReference type="PIRSF" id="PIRSF038122">
    <property type="entry name" value="COBRA"/>
    <property type="match status" value="1"/>
</dbReference>
<dbReference type="Pfam" id="PF25079">
    <property type="entry name" value="COB_C"/>
    <property type="match status" value="2"/>
</dbReference>
<dbReference type="GO" id="GO:0005886">
    <property type="term" value="C:plasma membrane"/>
    <property type="evidence" value="ECO:0000318"/>
    <property type="project" value="GO_Central"/>
</dbReference>
<dbReference type="InterPro" id="IPR056900">
    <property type="entry name" value="COB_C"/>
</dbReference>
<dbReference type="GO" id="GO:0098552">
    <property type="term" value="C:side of membrane"/>
    <property type="evidence" value="ECO:0007669"/>
    <property type="project" value="UniProtKB-KW"/>
</dbReference>
<evidence type="ECO:0000256" key="1">
    <source>
        <dbReference type="ARBA" id="ARBA00004609"/>
    </source>
</evidence>
<proteinExistence type="inferred from homology"/>
<keyword evidence="5" id="KW-0325">Glycoprotein</keyword>
<feature type="domain" description="COBRA C-terminal" evidence="9">
    <location>
        <begin position="217"/>
        <end position="338"/>
    </location>
</feature>
<feature type="signal peptide" evidence="8">
    <location>
        <begin position="1"/>
        <end position="21"/>
    </location>
</feature>
<keyword evidence="6" id="KW-0449">Lipoprotein</keyword>
<feature type="chain" id="PRO_5012767831" description="COBRA-like protein" evidence="8">
    <location>
        <begin position="22"/>
        <end position="456"/>
    </location>
</feature>
<dbReference type="PANTHER" id="PTHR31673:SF27">
    <property type="entry name" value="COBRA-LIKE PROTEIN"/>
    <property type="match status" value="1"/>
</dbReference>
<dbReference type="EMBL" id="CM004392">
    <property type="protein sequence ID" value="OAY47473.1"/>
    <property type="molecule type" value="Genomic_DNA"/>
</dbReference>
<evidence type="ECO:0000256" key="2">
    <source>
        <dbReference type="ARBA" id="ARBA00005507"/>
    </source>
</evidence>
<organism evidence="10">
    <name type="scientific">Manihot esculenta</name>
    <name type="common">Cassava</name>
    <name type="synonym">Jatropha manihot</name>
    <dbReference type="NCBI Taxonomy" id="3983"/>
    <lineage>
        <taxon>Eukaryota</taxon>
        <taxon>Viridiplantae</taxon>
        <taxon>Streptophyta</taxon>
        <taxon>Embryophyta</taxon>
        <taxon>Tracheophyta</taxon>
        <taxon>Spermatophyta</taxon>
        <taxon>Magnoliopsida</taxon>
        <taxon>eudicotyledons</taxon>
        <taxon>Gunneridae</taxon>
        <taxon>Pentapetalae</taxon>
        <taxon>rosids</taxon>
        <taxon>fabids</taxon>
        <taxon>Malpighiales</taxon>
        <taxon>Euphorbiaceae</taxon>
        <taxon>Crotonoideae</taxon>
        <taxon>Manihoteae</taxon>
        <taxon>Manihot</taxon>
    </lineage>
</organism>
<gene>
    <name evidence="10" type="ORF">MANES_06G082300</name>
</gene>
<comment type="similarity">
    <text evidence="2 7">Belongs to the COBRA family.</text>
</comment>
<keyword evidence="4 8" id="KW-0732">Signal</keyword>
<reference evidence="10" key="1">
    <citation type="submission" date="2016-02" db="EMBL/GenBank/DDBJ databases">
        <title>WGS assembly of Manihot esculenta.</title>
        <authorList>
            <person name="Bredeson J.V."/>
            <person name="Prochnik S.E."/>
            <person name="Lyons J.B."/>
            <person name="Schmutz J."/>
            <person name="Grimwood J."/>
            <person name="Vrebalov J."/>
            <person name="Bart R.S."/>
            <person name="Amuge T."/>
            <person name="Ferguson M.E."/>
            <person name="Green R."/>
            <person name="Putnam N."/>
            <person name="Stites J."/>
            <person name="Rounsley S."/>
            <person name="Rokhsar D.S."/>
        </authorList>
    </citation>
    <scope>NUCLEOTIDE SEQUENCE [LARGE SCALE GENOMIC DNA]</scope>
    <source>
        <tissue evidence="10">Leaf</tissue>
    </source>
</reference>
<dbReference type="GO" id="GO:0052324">
    <property type="term" value="P:plant-type cell wall cellulose biosynthetic process"/>
    <property type="evidence" value="ECO:0000318"/>
    <property type="project" value="GO_Central"/>
</dbReference>
<evidence type="ECO:0000256" key="7">
    <source>
        <dbReference type="PIRNR" id="PIRNR038122"/>
    </source>
</evidence>
<dbReference type="Pfam" id="PF04833">
    <property type="entry name" value="COBRA"/>
    <property type="match status" value="1"/>
</dbReference>
<dbReference type="STRING" id="3983.A0A2C9VP37"/>
<feature type="domain" description="COBRA C-terminal" evidence="9">
    <location>
        <begin position="357"/>
        <end position="427"/>
    </location>
</feature>
<protein>
    <recommendedName>
        <fullName evidence="7">COBRA-like protein</fullName>
    </recommendedName>
</protein>
<evidence type="ECO:0000256" key="5">
    <source>
        <dbReference type="ARBA" id="ARBA00023180"/>
    </source>
</evidence>
<accession>A0A2C9VP37</accession>
<evidence type="ECO:0000256" key="6">
    <source>
        <dbReference type="ARBA" id="ARBA00023288"/>
    </source>
</evidence>
<name>A0A2C9VP37_MANES</name>
<dbReference type="PANTHER" id="PTHR31673">
    <property type="entry name" value="PROTEIN COBRA"/>
    <property type="match status" value="1"/>
</dbReference>
<dbReference type="InterPro" id="IPR006918">
    <property type="entry name" value="COBRA_pln"/>
</dbReference>
<evidence type="ECO:0000256" key="8">
    <source>
        <dbReference type="SAM" id="SignalP"/>
    </source>
</evidence>
<sequence>MDLHKFIYTLVFVMIFSQAGAFDTLDPTGNITVKWDVMSWTPDGYVAVVTMTNFQMYRHIMSPGWTLGWTWAKKEIIWSMMGAQATDQGDCSKFKINIPHCCKRNPTVVDLLPGVPYNQQIANCCKGGVVSSWGQDPSTAVSSFQVTVGQSGTTNKTVRLPKNFTLFGPGRGYTCSKATIVPPSVFLSADGRRKTQAMMTWNVTCTFSQLLASPSPTCCVSMSSFYNSTITPCPTCACGCQNKNNCVKSDSNIQSVVKGSTPTNDNTPLLLCTQHNCPVRVHWHVKLNYKDYWRVKISITNFNYLVNYTQWTLVVQHPNLNNVTQVFSFDYKPLLTYPSANKSTKTPPPPPPQKKKMKILKNDSGMFYGMKFFNDILMEAGPDGNVQSELILEKDKNTFTFNQGWAFPRKVYFNGDECMMPPPDEYPYLPNSALANWISLSTLMGALLVLELMVFW</sequence>
<evidence type="ECO:0000256" key="4">
    <source>
        <dbReference type="ARBA" id="ARBA00022729"/>
    </source>
</evidence>
<dbReference type="GO" id="GO:0010215">
    <property type="term" value="P:cellulose microfibril organization"/>
    <property type="evidence" value="ECO:0007669"/>
    <property type="project" value="InterPro"/>
</dbReference>
<keyword evidence="3" id="KW-0472">Membrane</keyword>